<dbReference type="PANTHER" id="PTHR24282:SF171">
    <property type="entry name" value="OS01G0628900 PROTEIN"/>
    <property type="match status" value="1"/>
</dbReference>
<evidence type="ECO:0000256" key="7">
    <source>
        <dbReference type="ARBA" id="ARBA00023002"/>
    </source>
</evidence>
<gene>
    <name evidence="11" type="ORF">HU200_047456</name>
</gene>
<dbReference type="Gene3D" id="1.10.630.10">
    <property type="entry name" value="Cytochrome P450"/>
    <property type="match status" value="1"/>
</dbReference>
<evidence type="ECO:0000256" key="2">
    <source>
        <dbReference type="ARBA" id="ARBA00010617"/>
    </source>
</evidence>
<evidence type="ECO:0008006" key="13">
    <source>
        <dbReference type="Google" id="ProtNLM"/>
    </source>
</evidence>
<keyword evidence="3" id="KW-0349">Heme</keyword>
<organism evidence="11 12">
    <name type="scientific">Digitaria exilis</name>
    <dbReference type="NCBI Taxonomy" id="1010633"/>
    <lineage>
        <taxon>Eukaryota</taxon>
        <taxon>Viridiplantae</taxon>
        <taxon>Streptophyta</taxon>
        <taxon>Embryophyta</taxon>
        <taxon>Tracheophyta</taxon>
        <taxon>Spermatophyta</taxon>
        <taxon>Magnoliopsida</taxon>
        <taxon>Liliopsida</taxon>
        <taxon>Poales</taxon>
        <taxon>Poaceae</taxon>
        <taxon>PACMAD clade</taxon>
        <taxon>Panicoideae</taxon>
        <taxon>Panicodae</taxon>
        <taxon>Paniceae</taxon>
        <taxon>Anthephorinae</taxon>
        <taxon>Digitaria</taxon>
    </lineage>
</organism>
<evidence type="ECO:0000313" key="11">
    <source>
        <dbReference type="EMBL" id="KAF8675956.1"/>
    </source>
</evidence>
<dbReference type="InterPro" id="IPR001128">
    <property type="entry name" value="Cyt_P450"/>
</dbReference>
<dbReference type="Pfam" id="PF00067">
    <property type="entry name" value="p450"/>
    <property type="match status" value="2"/>
</dbReference>
<evidence type="ECO:0000256" key="10">
    <source>
        <dbReference type="ARBA" id="ARBA00023136"/>
    </source>
</evidence>
<keyword evidence="6" id="KW-1133">Transmembrane helix</keyword>
<sequence>MSGVERCGARARVSWRLAHGDQGELAPGARRPGYLAGDVISRAAFGSSFSEGRRVFQLQSEQAQNASQMAQTMHIPAYRFLPPKLKQRMKANAREVEELLKGIITKRERAMEEGVDNDDPLGLLLESNTKESQESGSTKPMMTTDDIIGELKLFYFAGMETTAVLLKWTMVVLSMHPEWQERAREEVLRVFGKNQPDYECINQLKTVSTKVRHGIVSYFSHNSKKLHFFLLHVTMILHEVLRLYPPILLIGRETYLETELGGVKYPPGVVFSFPIVCIHHNPEVWGEDVDEFRPERFCQRVSPRHPGTRLHSFHSAGGHGYVWVRTLLYWRPR</sequence>
<keyword evidence="7" id="KW-0560">Oxidoreductase</keyword>
<name>A0A835B3C7_9POAL</name>
<keyword evidence="8" id="KW-0408">Iron</keyword>
<evidence type="ECO:0000256" key="4">
    <source>
        <dbReference type="ARBA" id="ARBA00022692"/>
    </source>
</evidence>
<dbReference type="SUPFAM" id="SSF48264">
    <property type="entry name" value="Cytochrome P450"/>
    <property type="match status" value="1"/>
</dbReference>
<dbReference type="GO" id="GO:0005506">
    <property type="term" value="F:iron ion binding"/>
    <property type="evidence" value="ECO:0007669"/>
    <property type="project" value="InterPro"/>
</dbReference>
<comment type="caution">
    <text evidence="11">The sequence shown here is derived from an EMBL/GenBank/DDBJ whole genome shotgun (WGS) entry which is preliminary data.</text>
</comment>
<dbReference type="GO" id="GO:0016020">
    <property type="term" value="C:membrane"/>
    <property type="evidence" value="ECO:0007669"/>
    <property type="project" value="UniProtKB-SubCell"/>
</dbReference>
<comment type="subcellular location">
    <subcellularLocation>
        <location evidence="1">Membrane</location>
    </subcellularLocation>
</comment>
<evidence type="ECO:0000256" key="9">
    <source>
        <dbReference type="ARBA" id="ARBA00023033"/>
    </source>
</evidence>
<keyword evidence="12" id="KW-1185">Reference proteome</keyword>
<evidence type="ECO:0000256" key="3">
    <source>
        <dbReference type="ARBA" id="ARBA00022617"/>
    </source>
</evidence>
<accession>A0A835B3C7</accession>
<dbReference type="InterPro" id="IPR002401">
    <property type="entry name" value="Cyt_P450_E_grp-I"/>
</dbReference>
<dbReference type="InterPro" id="IPR050665">
    <property type="entry name" value="Cytochrome_P450_Monooxygen"/>
</dbReference>
<keyword evidence="5" id="KW-0479">Metal-binding</keyword>
<keyword evidence="4" id="KW-0812">Transmembrane</keyword>
<keyword evidence="9" id="KW-0503">Monooxygenase</keyword>
<evidence type="ECO:0000256" key="8">
    <source>
        <dbReference type="ARBA" id="ARBA00023004"/>
    </source>
</evidence>
<proteinExistence type="inferred from homology"/>
<evidence type="ECO:0000313" key="12">
    <source>
        <dbReference type="Proteomes" id="UP000636709"/>
    </source>
</evidence>
<dbReference type="PRINTS" id="PR00385">
    <property type="entry name" value="P450"/>
</dbReference>
<dbReference type="GO" id="GO:0004497">
    <property type="term" value="F:monooxygenase activity"/>
    <property type="evidence" value="ECO:0007669"/>
    <property type="project" value="UniProtKB-KW"/>
</dbReference>
<dbReference type="EMBL" id="JACEFO010002177">
    <property type="protein sequence ID" value="KAF8675956.1"/>
    <property type="molecule type" value="Genomic_DNA"/>
</dbReference>
<evidence type="ECO:0000256" key="1">
    <source>
        <dbReference type="ARBA" id="ARBA00004370"/>
    </source>
</evidence>
<dbReference type="GO" id="GO:0006629">
    <property type="term" value="P:lipid metabolic process"/>
    <property type="evidence" value="ECO:0007669"/>
    <property type="project" value="UniProtKB-ARBA"/>
</dbReference>
<reference evidence="11" key="1">
    <citation type="submission" date="2020-07" db="EMBL/GenBank/DDBJ databases">
        <title>Genome sequence and genetic diversity analysis of an under-domesticated orphan crop, white fonio (Digitaria exilis).</title>
        <authorList>
            <person name="Bennetzen J.L."/>
            <person name="Chen S."/>
            <person name="Ma X."/>
            <person name="Wang X."/>
            <person name="Yssel A.E.J."/>
            <person name="Chaluvadi S.R."/>
            <person name="Johnson M."/>
            <person name="Gangashetty P."/>
            <person name="Hamidou F."/>
            <person name="Sanogo M.D."/>
            <person name="Zwaenepoel A."/>
            <person name="Wallace J."/>
            <person name="Van De Peer Y."/>
            <person name="Van Deynze A."/>
        </authorList>
    </citation>
    <scope>NUCLEOTIDE SEQUENCE</scope>
    <source>
        <tissue evidence="11">Leaves</tissue>
    </source>
</reference>
<dbReference type="InterPro" id="IPR036396">
    <property type="entry name" value="Cyt_P450_sf"/>
</dbReference>
<dbReference type="PRINTS" id="PR00463">
    <property type="entry name" value="EP450I"/>
</dbReference>
<keyword evidence="10" id="KW-0472">Membrane</keyword>
<dbReference type="AlphaFoldDB" id="A0A835B3C7"/>
<protein>
    <recommendedName>
        <fullName evidence="13">Cytochrome P450</fullName>
    </recommendedName>
</protein>
<dbReference type="Proteomes" id="UP000636709">
    <property type="component" value="Unassembled WGS sequence"/>
</dbReference>
<comment type="similarity">
    <text evidence="2">Belongs to the cytochrome P450 family.</text>
</comment>
<dbReference type="OrthoDB" id="1470350at2759"/>
<evidence type="ECO:0000256" key="5">
    <source>
        <dbReference type="ARBA" id="ARBA00022723"/>
    </source>
</evidence>
<evidence type="ECO:0000256" key="6">
    <source>
        <dbReference type="ARBA" id="ARBA00022989"/>
    </source>
</evidence>
<dbReference type="PANTHER" id="PTHR24282">
    <property type="entry name" value="CYTOCHROME P450 FAMILY MEMBER"/>
    <property type="match status" value="1"/>
</dbReference>
<dbReference type="GO" id="GO:0020037">
    <property type="term" value="F:heme binding"/>
    <property type="evidence" value="ECO:0007669"/>
    <property type="project" value="InterPro"/>
</dbReference>
<dbReference type="GO" id="GO:0016705">
    <property type="term" value="F:oxidoreductase activity, acting on paired donors, with incorporation or reduction of molecular oxygen"/>
    <property type="evidence" value="ECO:0007669"/>
    <property type="project" value="InterPro"/>
</dbReference>